<reference evidence="2" key="1">
    <citation type="journal article" date="2020" name="Stud. Mycol.">
        <title>101 Dothideomycetes genomes: a test case for predicting lifestyles and emergence of pathogens.</title>
        <authorList>
            <person name="Haridas S."/>
            <person name="Albert R."/>
            <person name="Binder M."/>
            <person name="Bloem J."/>
            <person name="Labutti K."/>
            <person name="Salamov A."/>
            <person name="Andreopoulos B."/>
            <person name="Baker S."/>
            <person name="Barry K."/>
            <person name="Bills G."/>
            <person name="Bluhm B."/>
            <person name="Cannon C."/>
            <person name="Castanera R."/>
            <person name="Culley D."/>
            <person name="Daum C."/>
            <person name="Ezra D."/>
            <person name="Gonzalez J."/>
            <person name="Henrissat B."/>
            <person name="Kuo A."/>
            <person name="Liang C."/>
            <person name="Lipzen A."/>
            <person name="Lutzoni F."/>
            <person name="Magnuson J."/>
            <person name="Mondo S."/>
            <person name="Nolan M."/>
            <person name="Ohm R."/>
            <person name="Pangilinan J."/>
            <person name="Park H.-J."/>
            <person name="Ramirez L."/>
            <person name="Alfaro M."/>
            <person name="Sun H."/>
            <person name="Tritt A."/>
            <person name="Yoshinaga Y."/>
            <person name="Zwiers L.-H."/>
            <person name="Turgeon B."/>
            <person name="Goodwin S."/>
            <person name="Spatafora J."/>
            <person name="Crous P."/>
            <person name="Grigoriev I."/>
        </authorList>
    </citation>
    <scope>NUCLEOTIDE SEQUENCE</scope>
    <source>
        <strain evidence="2">CBS 262.69</strain>
    </source>
</reference>
<name>A0A6G1HHQ4_9PEZI</name>
<proteinExistence type="predicted"/>
<gene>
    <name evidence="2" type="ORF">EJ06DRAFT_534866</name>
</gene>
<feature type="compositionally biased region" description="Polar residues" evidence="1">
    <location>
        <begin position="27"/>
        <end position="36"/>
    </location>
</feature>
<organism evidence="2 3">
    <name type="scientific">Trichodelitschia bisporula</name>
    <dbReference type="NCBI Taxonomy" id="703511"/>
    <lineage>
        <taxon>Eukaryota</taxon>
        <taxon>Fungi</taxon>
        <taxon>Dikarya</taxon>
        <taxon>Ascomycota</taxon>
        <taxon>Pezizomycotina</taxon>
        <taxon>Dothideomycetes</taxon>
        <taxon>Dothideomycetes incertae sedis</taxon>
        <taxon>Phaeotrichales</taxon>
        <taxon>Phaeotrichaceae</taxon>
        <taxon>Trichodelitschia</taxon>
    </lineage>
</organism>
<keyword evidence="3" id="KW-1185">Reference proteome</keyword>
<evidence type="ECO:0000256" key="1">
    <source>
        <dbReference type="SAM" id="MobiDB-lite"/>
    </source>
</evidence>
<protein>
    <submittedName>
        <fullName evidence="2">Uncharacterized protein</fullName>
    </submittedName>
</protein>
<evidence type="ECO:0000313" key="2">
    <source>
        <dbReference type="EMBL" id="KAF2395593.1"/>
    </source>
</evidence>
<dbReference type="Proteomes" id="UP000799640">
    <property type="component" value="Unassembled WGS sequence"/>
</dbReference>
<dbReference type="EMBL" id="ML996713">
    <property type="protein sequence ID" value="KAF2395593.1"/>
    <property type="molecule type" value="Genomic_DNA"/>
</dbReference>
<accession>A0A6G1HHQ4</accession>
<sequence>MHQLLTAVSSFLPPRSTLRQASPPPAANTSNCNISASLLHRSMPAPAPPTPPNRLDLDPTPQNTLSTLPLEHDMPIPHAARIKLPYNRICPYQAQPRPACILIVHPVRPRGTELWAG</sequence>
<feature type="region of interest" description="Disordered" evidence="1">
    <location>
        <begin position="15"/>
        <end position="72"/>
    </location>
</feature>
<evidence type="ECO:0000313" key="3">
    <source>
        <dbReference type="Proteomes" id="UP000799640"/>
    </source>
</evidence>
<dbReference type="AlphaFoldDB" id="A0A6G1HHQ4"/>